<dbReference type="Gene3D" id="3.40.50.10330">
    <property type="entry name" value="Probable inorganic polyphosphate/atp-NAD kinase, domain 1"/>
    <property type="match status" value="1"/>
</dbReference>
<dbReference type="Proteomes" id="UP001059041">
    <property type="component" value="Linkage Group LG14"/>
</dbReference>
<accession>A0A9W7TP53</accession>
<evidence type="ECO:0000256" key="2">
    <source>
        <dbReference type="ARBA" id="ARBA00022833"/>
    </source>
</evidence>
<dbReference type="InterPro" id="IPR017438">
    <property type="entry name" value="ATP-NAD_kinase_N"/>
</dbReference>
<dbReference type="InterPro" id="IPR037607">
    <property type="entry name" value="DGK"/>
</dbReference>
<dbReference type="InterPro" id="IPR046349">
    <property type="entry name" value="C1-like_sf"/>
</dbReference>
<protein>
    <submittedName>
        <fullName evidence="6">Diacylglycerol kinase epsilon</fullName>
    </submittedName>
</protein>
<dbReference type="InterPro" id="IPR002219">
    <property type="entry name" value="PKC_DAG/PE"/>
</dbReference>
<dbReference type="SMART" id="SM00109">
    <property type="entry name" value="C1"/>
    <property type="match status" value="1"/>
</dbReference>
<proteinExistence type="predicted"/>
<keyword evidence="7" id="KW-1185">Reference proteome</keyword>
<dbReference type="SMART" id="SM00046">
    <property type="entry name" value="DAGKc"/>
    <property type="match status" value="1"/>
</dbReference>
<dbReference type="Pfam" id="PF00781">
    <property type="entry name" value="DAGK_cat"/>
    <property type="match status" value="1"/>
</dbReference>
<feature type="domain" description="DAGKc" evidence="5">
    <location>
        <begin position="174"/>
        <end position="257"/>
    </location>
</feature>
<dbReference type="PROSITE" id="PS50146">
    <property type="entry name" value="DAGK"/>
    <property type="match status" value="1"/>
</dbReference>
<dbReference type="InterPro" id="IPR016064">
    <property type="entry name" value="NAD/diacylglycerol_kinase_sf"/>
</dbReference>
<feature type="domain" description="Phorbol-ester/DAG-type" evidence="4">
    <location>
        <begin position="51"/>
        <end position="100"/>
    </location>
</feature>
<dbReference type="Pfam" id="PF00130">
    <property type="entry name" value="C1_1"/>
    <property type="match status" value="1"/>
</dbReference>
<evidence type="ECO:0000256" key="3">
    <source>
        <dbReference type="SAM" id="Phobius"/>
    </source>
</evidence>
<keyword evidence="6" id="KW-0418">Kinase</keyword>
<dbReference type="Gene3D" id="3.30.60.20">
    <property type="match status" value="1"/>
</dbReference>
<keyword evidence="2" id="KW-0862">Zinc</keyword>
<keyword evidence="1" id="KW-0479">Metal-binding</keyword>
<evidence type="ECO:0000313" key="7">
    <source>
        <dbReference type="Proteomes" id="UP001059041"/>
    </source>
</evidence>
<keyword evidence="3" id="KW-1133">Transmembrane helix</keyword>
<dbReference type="PROSITE" id="PS50081">
    <property type="entry name" value="ZF_DAG_PE_2"/>
    <property type="match status" value="1"/>
</dbReference>
<dbReference type="GO" id="GO:0004143">
    <property type="term" value="F:ATP-dependent diacylglycerol kinase activity"/>
    <property type="evidence" value="ECO:0007669"/>
    <property type="project" value="InterPro"/>
</dbReference>
<dbReference type="InterPro" id="IPR001206">
    <property type="entry name" value="Diacylglycerol_kinase_cat_dom"/>
</dbReference>
<keyword evidence="3" id="KW-0812">Transmembrane</keyword>
<reference evidence="6" key="1">
    <citation type="submission" date="2021-02" db="EMBL/GenBank/DDBJ databases">
        <title>Comparative genomics reveals that relaxation of natural selection precedes convergent phenotypic evolution of cavefish.</title>
        <authorList>
            <person name="Peng Z."/>
        </authorList>
    </citation>
    <scope>NUCLEOTIDE SEQUENCE</scope>
    <source>
        <tissue evidence="6">Muscle</tissue>
    </source>
</reference>
<name>A0A9W7TP53_TRIRA</name>
<dbReference type="EMBL" id="JAFHDT010000014">
    <property type="protein sequence ID" value="KAI7800369.1"/>
    <property type="molecule type" value="Genomic_DNA"/>
</dbReference>
<sequence>MEYITEELEEYWTLLLWTTVAVLVPVLITLWCSFQRPKRKVMLQGLFRKGKHGWHYTDLFNKPTYCCVCSQPILQGAFCDCCGICADEECIQRADRNLPCKEIITQNDGEFCHRCIWCQSTVHDDCQSSLKDRDLCDLGEFRSVIIPPYYLFQVNKLYCRHPDEYSKLAALCGSGWTPVLVLANTRSGNNMGDVLLGEFRTLLNPVQVFDLSELPPSKALQLCTILPPGSVRVLVCGGDGTVGWVLDAIDTMKLKME</sequence>
<dbReference type="SUPFAM" id="SSF111331">
    <property type="entry name" value="NAD kinase/diacylglycerol kinase-like"/>
    <property type="match status" value="1"/>
</dbReference>
<organism evidence="6 7">
    <name type="scientific">Triplophysa rosa</name>
    <name type="common">Cave loach</name>
    <dbReference type="NCBI Taxonomy" id="992332"/>
    <lineage>
        <taxon>Eukaryota</taxon>
        <taxon>Metazoa</taxon>
        <taxon>Chordata</taxon>
        <taxon>Craniata</taxon>
        <taxon>Vertebrata</taxon>
        <taxon>Euteleostomi</taxon>
        <taxon>Actinopterygii</taxon>
        <taxon>Neopterygii</taxon>
        <taxon>Teleostei</taxon>
        <taxon>Ostariophysi</taxon>
        <taxon>Cypriniformes</taxon>
        <taxon>Nemacheilidae</taxon>
        <taxon>Triplophysa</taxon>
    </lineage>
</organism>
<dbReference type="GO" id="GO:0046872">
    <property type="term" value="F:metal ion binding"/>
    <property type="evidence" value="ECO:0007669"/>
    <property type="project" value="UniProtKB-KW"/>
</dbReference>
<comment type="caution">
    <text evidence="6">The sequence shown here is derived from an EMBL/GenBank/DDBJ whole genome shotgun (WGS) entry which is preliminary data.</text>
</comment>
<dbReference type="GO" id="GO:0016020">
    <property type="term" value="C:membrane"/>
    <property type="evidence" value="ECO:0007669"/>
    <property type="project" value="TreeGrafter"/>
</dbReference>
<feature type="transmembrane region" description="Helical" evidence="3">
    <location>
        <begin position="12"/>
        <end position="34"/>
    </location>
</feature>
<dbReference type="AlphaFoldDB" id="A0A9W7TP53"/>
<dbReference type="PROSITE" id="PS00479">
    <property type="entry name" value="ZF_DAG_PE_1"/>
    <property type="match status" value="1"/>
</dbReference>
<dbReference type="SUPFAM" id="SSF57889">
    <property type="entry name" value="Cysteine-rich domain"/>
    <property type="match status" value="1"/>
</dbReference>
<evidence type="ECO:0000313" key="6">
    <source>
        <dbReference type="EMBL" id="KAI7800369.1"/>
    </source>
</evidence>
<dbReference type="CDD" id="cd20801">
    <property type="entry name" value="C1_DGKepsilon_typeIII_rpt1"/>
    <property type="match status" value="1"/>
</dbReference>
<evidence type="ECO:0000259" key="4">
    <source>
        <dbReference type="PROSITE" id="PS50081"/>
    </source>
</evidence>
<dbReference type="PANTHER" id="PTHR11255">
    <property type="entry name" value="DIACYLGLYCEROL KINASE"/>
    <property type="match status" value="1"/>
</dbReference>
<dbReference type="PANTHER" id="PTHR11255:SF118">
    <property type="entry name" value="DIACYLGLYCEROL KINASE EPSILON"/>
    <property type="match status" value="1"/>
</dbReference>
<keyword evidence="6" id="KW-0808">Transferase</keyword>
<evidence type="ECO:0000256" key="1">
    <source>
        <dbReference type="ARBA" id="ARBA00022723"/>
    </source>
</evidence>
<gene>
    <name evidence="6" type="ORF">IRJ41_001529</name>
</gene>
<keyword evidence="3" id="KW-0472">Membrane</keyword>
<evidence type="ECO:0000259" key="5">
    <source>
        <dbReference type="PROSITE" id="PS50146"/>
    </source>
</evidence>
<dbReference type="GO" id="GO:0007165">
    <property type="term" value="P:signal transduction"/>
    <property type="evidence" value="ECO:0007669"/>
    <property type="project" value="InterPro"/>
</dbReference>